<proteinExistence type="predicted"/>
<evidence type="ECO:0000313" key="2">
    <source>
        <dbReference type="Proteomes" id="UP001190700"/>
    </source>
</evidence>
<sequence>MKSVLDRFRNVLQRGEWRCDLPHEEPSWQQSQATREPLLPNRQLNQVPEEEDPNVRDAYAELQEAIHVDATSLQHLFIKCKKEYYQNNKHGHLGKREYGILKHLPAVKELYTSHATETKKLSSKLYHDWLAWKTECIPTDRRIYQGEEKKILYTIWELPEKQSEGYSLKNYPRQPLTLTEAVTLLKFAREKHNEHTHQEKLPDDAYDALRNLILKSEKSHICSSWYCADYDHALYSTLFMIGELFGWLEVIRREVVFLSGSRDADALSVLIDDLKFHFSGETCIHGKYNTGRESGAAHCFTFLSNFSAMEQGTLCRAAVARSSHLPSLLGATPQSEKHPAEGSLQAAARAGTAFLSSKHSGGYGAATRAHARGDVAGEDRTLEDFVARVFGLEGLQ</sequence>
<comment type="caution">
    <text evidence="1">The sequence shown here is derived from an EMBL/GenBank/DDBJ whole genome shotgun (WGS) entry which is preliminary data.</text>
</comment>
<organism evidence="1 2">
    <name type="scientific">Cymbomonas tetramitiformis</name>
    <dbReference type="NCBI Taxonomy" id="36881"/>
    <lineage>
        <taxon>Eukaryota</taxon>
        <taxon>Viridiplantae</taxon>
        <taxon>Chlorophyta</taxon>
        <taxon>Pyramimonadophyceae</taxon>
        <taxon>Pyramimonadales</taxon>
        <taxon>Pyramimonadaceae</taxon>
        <taxon>Cymbomonas</taxon>
    </lineage>
</organism>
<keyword evidence="2" id="KW-1185">Reference proteome</keyword>
<gene>
    <name evidence="1" type="ORF">CYMTET_31267</name>
</gene>
<accession>A0AAE0FHG2</accession>
<name>A0AAE0FHG2_9CHLO</name>
<dbReference type="Proteomes" id="UP001190700">
    <property type="component" value="Unassembled WGS sequence"/>
</dbReference>
<protein>
    <submittedName>
        <fullName evidence="1">Uncharacterized protein</fullName>
    </submittedName>
</protein>
<evidence type="ECO:0000313" key="1">
    <source>
        <dbReference type="EMBL" id="KAK3259748.1"/>
    </source>
</evidence>
<dbReference type="AlphaFoldDB" id="A0AAE0FHG2"/>
<dbReference type="EMBL" id="LGRX02018484">
    <property type="protein sequence ID" value="KAK3259748.1"/>
    <property type="molecule type" value="Genomic_DNA"/>
</dbReference>
<reference evidence="1 2" key="1">
    <citation type="journal article" date="2015" name="Genome Biol. Evol.">
        <title>Comparative Genomics of a Bacterivorous Green Alga Reveals Evolutionary Causalities and Consequences of Phago-Mixotrophic Mode of Nutrition.</title>
        <authorList>
            <person name="Burns J.A."/>
            <person name="Paasch A."/>
            <person name="Narechania A."/>
            <person name="Kim E."/>
        </authorList>
    </citation>
    <scope>NUCLEOTIDE SEQUENCE [LARGE SCALE GENOMIC DNA]</scope>
    <source>
        <strain evidence="1 2">PLY_AMNH</strain>
    </source>
</reference>